<evidence type="ECO:0000313" key="5">
    <source>
        <dbReference type="EMBL" id="ABM27776.1"/>
    </source>
</evidence>
<proteinExistence type="predicted"/>
<feature type="compositionally biased region" description="Polar residues" evidence="3">
    <location>
        <begin position="336"/>
        <end position="345"/>
    </location>
</feature>
<dbReference type="InterPro" id="IPR003593">
    <property type="entry name" value="AAA+_ATPase"/>
</dbReference>
<dbReference type="EMBL" id="CP000527">
    <property type="protein sequence ID" value="ABM27776.1"/>
    <property type="molecule type" value="Genomic_DNA"/>
</dbReference>
<keyword evidence="2" id="KW-0067">ATP-binding</keyword>
<dbReference type="InterPro" id="IPR003439">
    <property type="entry name" value="ABC_transporter-like_ATP-bd"/>
</dbReference>
<dbReference type="PANTHER" id="PTHR43158:SF2">
    <property type="entry name" value="SKFA PEPTIDE EXPORT ATP-BINDING PROTEIN SKFE"/>
    <property type="match status" value="1"/>
</dbReference>
<dbReference type="KEGG" id="dvl:Dvul_0753"/>
<dbReference type="Pfam" id="PF00005">
    <property type="entry name" value="ABC_tran"/>
    <property type="match status" value="3"/>
</dbReference>
<dbReference type="Proteomes" id="UP000009173">
    <property type="component" value="Chromosome"/>
</dbReference>
<dbReference type="AlphaFoldDB" id="A0A0H3A6Z1"/>
<feature type="region of interest" description="Disordered" evidence="3">
    <location>
        <begin position="79"/>
        <end position="117"/>
    </location>
</feature>
<dbReference type="HOGENOM" id="CLU_000604_45_2_7"/>
<feature type="domain" description="ABC transporter" evidence="4">
    <location>
        <begin position="9"/>
        <end position="318"/>
    </location>
</feature>
<dbReference type="InterPro" id="IPR017871">
    <property type="entry name" value="ABC_transporter-like_CS"/>
</dbReference>
<dbReference type="GO" id="GO:0016887">
    <property type="term" value="F:ATP hydrolysis activity"/>
    <property type="evidence" value="ECO:0007669"/>
    <property type="project" value="InterPro"/>
</dbReference>
<evidence type="ECO:0000256" key="1">
    <source>
        <dbReference type="ARBA" id="ARBA00022741"/>
    </source>
</evidence>
<dbReference type="PROSITE" id="PS00211">
    <property type="entry name" value="ABC_TRANSPORTER_1"/>
    <property type="match status" value="1"/>
</dbReference>
<reference evidence="6" key="1">
    <citation type="journal article" date="2009" name="Environ. Microbiol.">
        <title>Contribution of mobile genetic elements to Desulfovibrio vulgaris genome plasticity.</title>
        <authorList>
            <person name="Walker C.B."/>
            <person name="Stolyar S."/>
            <person name="Chivian D."/>
            <person name="Pinel N."/>
            <person name="Gabster J.A."/>
            <person name="Dehal P.S."/>
            <person name="He Z."/>
            <person name="Yang Z.K."/>
            <person name="Yen H.C."/>
            <person name="Zhou J."/>
            <person name="Wall J.D."/>
            <person name="Hazen T.C."/>
            <person name="Arkin A.P."/>
            <person name="Stahl D.A."/>
        </authorList>
    </citation>
    <scope>NUCLEOTIDE SEQUENCE [LARGE SCALE GENOMIC DNA]</scope>
    <source>
        <strain evidence="6">DP4</strain>
    </source>
</reference>
<gene>
    <name evidence="5" type="ordered locus">Dvul_0753</name>
</gene>
<dbReference type="Gene3D" id="3.40.50.300">
    <property type="entry name" value="P-loop containing nucleotide triphosphate hydrolases"/>
    <property type="match status" value="2"/>
</dbReference>
<protein>
    <submittedName>
        <fullName evidence="5">ABC transporter related protein</fullName>
    </submittedName>
</protein>
<evidence type="ECO:0000256" key="2">
    <source>
        <dbReference type="ARBA" id="ARBA00022840"/>
    </source>
</evidence>
<sequence>MKQLTIPLVVAHRLRVTLGGRTALDGVDLVVHEGAHLAVLGPNGAGKSTLLRALRGQMQPDMRHGGRLLWRATSAPDGVVPVSGQRRHAGPTDQTGRAGHGGAHPTPGLSSQTDAGTSAWADSIHGVSWQDTIPASGHVHGMDDAPLTGRALAALVSAAQQEQHVRRGWNITGEELVLGGLFDTPMPYEEPTPEQHARLAPLMARLDAHDLMHTAVPSLSQGQLRLLLVARALIRAPRLLLLDEVCDGLDAMARARVLYALTQAADMGTTLVVAAHRAVDLPECVVDGIRLHAGRIVARGPATSLLASEETHATPPPGIDAGTPPHPDTDTDTNTEECSGQSVETSPRKVGTPDTAHPAPPDRHAGTRPGARQGGGHDDRSDVLPDEEHDGGQDDILVQVSNATVFVERTPVLHNVDWTIRRGEQWLVAGPNGAGKSTLLRLLAGEEFAAAGGDVRLMPRTCGEAARGLMALRRHVSIVSDRLQATYAYDVSVEDCVLSGVEGTIGLYEQPSPEEHDRAMYWMDILGITHLAGRHIRSLSTGQARRVFLARALTGSPVLLLLDEPCSGLDDANRHALLQTLGALTRHGVHLVLVTHHEADIIPETTHRLQLEAGRVVHAGPWDPRNDGGIAGGERA</sequence>
<dbReference type="RefSeq" id="WP_011791812.1">
    <property type="nucleotide sequence ID" value="NC_008751.1"/>
</dbReference>
<evidence type="ECO:0000259" key="4">
    <source>
        <dbReference type="PROSITE" id="PS50893"/>
    </source>
</evidence>
<feature type="region of interest" description="Disordered" evidence="3">
    <location>
        <begin position="308"/>
        <end position="394"/>
    </location>
</feature>
<dbReference type="SMART" id="SM00382">
    <property type="entry name" value="AAA"/>
    <property type="match status" value="2"/>
</dbReference>
<evidence type="ECO:0000256" key="3">
    <source>
        <dbReference type="SAM" id="MobiDB-lite"/>
    </source>
</evidence>
<feature type="domain" description="ABC transporter" evidence="4">
    <location>
        <begin position="398"/>
        <end position="636"/>
    </location>
</feature>
<accession>A0A0H3A6Z1</accession>
<dbReference type="InterPro" id="IPR027417">
    <property type="entry name" value="P-loop_NTPase"/>
</dbReference>
<name>A0A0H3A6Z1_NITV4</name>
<evidence type="ECO:0000313" key="6">
    <source>
        <dbReference type="Proteomes" id="UP000009173"/>
    </source>
</evidence>
<dbReference type="GO" id="GO:0005524">
    <property type="term" value="F:ATP binding"/>
    <property type="evidence" value="ECO:0007669"/>
    <property type="project" value="UniProtKB-KW"/>
</dbReference>
<organism evidence="5 6">
    <name type="scientific">Nitratidesulfovibrio vulgaris (strain DP4)</name>
    <name type="common">Desulfovibrio vulgaris</name>
    <dbReference type="NCBI Taxonomy" id="391774"/>
    <lineage>
        <taxon>Bacteria</taxon>
        <taxon>Pseudomonadati</taxon>
        <taxon>Thermodesulfobacteriota</taxon>
        <taxon>Desulfovibrionia</taxon>
        <taxon>Desulfovibrionales</taxon>
        <taxon>Desulfovibrionaceae</taxon>
        <taxon>Nitratidesulfovibrio</taxon>
    </lineage>
</organism>
<keyword evidence="1" id="KW-0547">Nucleotide-binding</keyword>
<dbReference type="SUPFAM" id="SSF52540">
    <property type="entry name" value="P-loop containing nucleoside triphosphate hydrolases"/>
    <property type="match status" value="2"/>
</dbReference>
<dbReference type="PROSITE" id="PS50893">
    <property type="entry name" value="ABC_TRANSPORTER_2"/>
    <property type="match status" value="2"/>
</dbReference>
<dbReference type="PANTHER" id="PTHR43158">
    <property type="entry name" value="SKFA PEPTIDE EXPORT ATP-BINDING PROTEIN SKFE"/>
    <property type="match status" value="1"/>
</dbReference>